<name>A0A834BXK8_ORYME</name>
<dbReference type="EMBL" id="WKFB01000864">
    <property type="protein sequence ID" value="KAF6717233.1"/>
    <property type="molecule type" value="Genomic_DNA"/>
</dbReference>
<feature type="compositionally biased region" description="Basic residues" evidence="1">
    <location>
        <begin position="77"/>
        <end position="86"/>
    </location>
</feature>
<evidence type="ECO:0000256" key="1">
    <source>
        <dbReference type="SAM" id="MobiDB-lite"/>
    </source>
</evidence>
<protein>
    <submittedName>
        <fullName evidence="2">Uncharacterized protein</fullName>
    </submittedName>
</protein>
<feature type="region of interest" description="Disordered" evidence="1">
    <location>
        <begin position="76"/>
        <end position="176"/>
    </location>
</feature>
<feature type="compositionally biased region" description="Pro residues" evidence="1">
    <location>
        <begin position="106"/>
        <end position="115"/>
    </location>
</feature>
<feature type="region of interest" description="Disordered" evidence="1">
    <location>
        <begin position="1"/>
        <end position="50"/>
    </location>
</feature>
<sequence>MSFHHRHPKPLYPQMRKPPVQTGFGGCTALPVSSSEDTGALADDGESSYSDGAEKTIKLYYLEELKVVTRFPLVNLRKNHYRKRKGAAAAAERPLSSSSRAEADGAPPPPPPPPASADEGLLLLRRRMGSLPRRPLGLPRSRATNPRAGPLSRRPAGSSCTPGGGHPRRPHGPGRE</sequence>
<feature type="compositionally biased region" description="Basic residues" evidence="1">
    <location>
        <begin position="166"/>
        <end position="176"/>
    </location>
</feature>
<gene>
    <name evidence="2" type="ORF">FQA47_009597</name>
</gene>
<feature type="compositionally biased region" description="Low complexity" evidence="1">
    <location>
        <begin position="129"/>
        <end position="142"/>
    </location>
</feature>
<proteinExistence type="predicted"/>
<accession>A0A834BXK8</accession>
<evidence type="ECO:0000313" key="2">
    <source>
        <dbReference type="EMBL" id="KAF6717233.1"/>
    </source>
</evidence>
<dbReference type="AlphaFoldDB" id="A0A834BXK8"/>
<evidence type="ECO:0000313" key="3">
    <source>
        <dbReference type="Proteomes" id="UP000646548"/>
    </source>
</evidence>
<reference evidence="2" key="1">
    <citation type="journal article" name="BMC Genomics">
        <title>Long-read sequencing and de novo genome assembly of marine medaka (Oryzias melastigma).</title>
        <authorList>
            <person name="Liang P."/>
            <person name="Saqib H.S.A."/>
            <person name="Ni X."/>
            <person name="Shen Y."/>
        </authorList>
    </citation>
    <scope>NUCLEOTIDE SEQUENCE</scope>
    <source>
        <strain evidence="2">Bigg-433</strain>
    </source>
</reference>
<comment type="caution">
    <text evidence="2">The sequence shown here is derived from an EMBL/GenBank/DDBJ whole genome shotgun (WGS) entry which is preliminary data.</text>
</comment>
<organism evidence="2 3">
    <name type="scientific">Oryzias melastigma</name>
    <name type="common">Marine medaka</name>
    <dbReference type="NCBI Taxonomy" id="30732"/>
    <lineage>
        <taxon>Eukaryota</taxon>
        <taxon>Metazoa</taxon>
        <taxon>Chordata</taxon>
        <taxon>Craniata</taxon>
        <taxon>Vertebrata</taxon>
        <taxon>Euteleostomi</taxon>
        <taxon>Actinopterygii</taxon>
        <taxon>Neopterygii</taxon>
        <taxon>Teleostei</taxon>
        <taxon>Neoteleostei</taxon>
        <taxon>Acanthomorphata</taxon>
        <taxon>Ovalentaria</taxon>
        <taxon>Atherinomorphae</taxon>
        <taxon>Beloniformes</taxon>
        <taxon>Adrianichthyidae</taxon>
        <taxon>Oryziinae</taxon>
        <taxon>Oryzias</taxon>
    </lineage>
</organism>
<dbReference type="Proteomes" id="UP000646548">
    <property type="component" value="Unassembled WGS sequence"/>
</dbReference>